<protein>
    <recommendedName>
        <fullName evidence="3">F-box domain-containing protein</fullName>
    </recommendedName>
</protein>
<dbReference type="GeneID" id="25305354"/>
<keyword evidence="2" id="KW-1185">Reference proteome</keyword>
<dbReference type="EMBL" id="KN846972">
    <property type="protein sequence ID" value="KIW79252.1"/>
    <property type="molecule type" value="Genomic_DNA"/>
</dbReference>
<sequence length="351" mass="40817">MALQHLAPELLVRIFESLSSVSDIISLSLTCHYCYDVLPKSQKLALFFTTIDETDGPVEDIIQLLTQNNNQMLHIRRSPPLSFALLSQVTAVACVARRYLDLFPGFKWLEAESVNRRVLDRREARRLRRAVYRLWSYAKAFHQFPYRTTRTDATATTERLQLLRTWSNDELFELEDFRGLLEQLLATEICPTDGEVYSRIPEDAQKFHLSLQYPYLRPVSSTPQAYDDLFHSSRNSDSDLHKPTVQELRIRHMQGWGSDLQNFYLIQSFLKFTPAQILWLFDNAVCRADVERFIEQQTHDPCFFDSGSMFFQDWVTVLHTRGVDVQQAREAIWQEKAGVVVTAREGLDRTA</sequence>
<dbReference type="HOGENOM" id="CLU_066899_0_0_1"/>
<dbReference type="AlphaFoldDB" id="A0A0D2EYG9"/>
<dbReference type="OrthoDB" id="1638493at2759"/>
<name>A0A0D2EYG9_9EURO</name>
<evidence type="ECO:0000313" key="2">
    <source>
        <dbReference type="Proteomes" id="UP000053029"/>
    </source>
</evidence>
<dbReference type="VEuPathDB" id="FungiDB:Z517_05864"/>
<accession>A0A0D2EYG9</accession>
<evidence type="ECO:0000313" key="1">
    <source>
        <dbReference type="EMBL" id="KIW79252.1"/>
    </source>
</evidence>
<organism evidence="1 2">
    <name type="scientific">Fonsecaea pedrosoi CBS 271.37</name>
    <dbReference type="NCBI Taxonomy" id="1442368"/>
    <lineage>
        <taxon>Eukaryota</taxon>
        <taxon>Fungi</taxon>
        <taxon>Dikarya</taxon>
        <taxon>Ascomycota</taxon>
        <taxon>Pezizomycotina</taxon>
        <taxon>Eurotiomycetes</taxon>
        <taxon>Chaetothyriomycetidae</taxon>
        <taxon>Chaetothyriales</taxon>
        <taxon>Herpotrichiellaceae</taxon>
        <taxon>Fonsecaea</taxon>
    </lineage>
</organism>
<evidence type="ECO:0008006" key="3">
    <source>
        <dbReference type="Google" id="ProtNLM"/>
    </source>
</evidence>
<proteinExistence type="predicted"/>
<reference evidence="1 2" key="1">
    <citation type="submission" date="2015-01" db="EMBL/GenBank/DDBJ databases">
        <title>The Genome Sequence of Fonsecaea pedrosoi CBS 271.37.</title>
        <authorList>
            <consortium name="The Broad Institute Genomics Platform"/>
            <person name="Cuomo C."/>
            <person name="de Hoog S."/>
            <person name="Gorbushina A."/>
            <person name="Stielow B."/>
            <person name="Teixiera M."/>
            <person name="Abouelleil A."/>
            <person name="Chapman S.B."/>
            <person name="Priest M."/>
            <person name="Young S.K."/>
            <person name="Wortman J."/>
            <person name="Nusbaum C."/>
            <person name="Birren B."/>
        </authorList>
    </citation>
    <scope>NUCLEOTIDE SEQUENCE [LARGE SCALE GENOMIC DNA]</scope>
    <source>
        <strain evidence="1 2">CBS 271.37</strain>
    </source>
</reference>
<dbReference type="STRING" id="1442368.A0A0D2EYG9"/>
<dbReference type="CDD" id="cd09917">
    <property type="entry name" value="F-box_SF"/>
    <property type="match status" value="1"/>
</dbReference>
<dbReference type="RefSeq" id="XP_013283060.1">
    <property type="nucleotide sequence ID" value="XM_013427606.1"/>
</dbReference>
<dbReference type="Proteomes" id="UP000053029">
    <property type="component" value="Unassembled WGS sequence"/>
</dbReference>
<gene>
    <name evidence="1" type="ORF">Z517_05864</name>
</gene>